<feature type="domain" description="4Fe-4S ferredoxin-type" evidence="6">
    <location>
        <begin position="107"/>
        <end position="134"/>
    </location>
</feature>
<keyword evidence="1" id="KW-0004">4Fe-4S</keyword>
<dbReference type="SUPFAM" id="SSF54862">
    <property type="entry name" value="4Fe-4S ferredoxins"/>
    <property type="match status" value="1"/>
</dbReference>
<keyword evidence="3" id="KW-0677">Repeat</keyword>
<evidence type="ECO:0000313" key="8">
    <source>
        <dbReference type="Proteomes" id="UP000561271"/>
    </source>
</evidence>
<evidence type="ECO:0000256" key="4">
    <source>
        <dbReference type="ARBA" id="ARBA00023004"/>
    </source>
</evidence>
<reference evidence="7 8" key="1">
    <citation type="journal article" date="2020" name="Front. Microbiol.">
        <title>Single-cell genomics of novel Actinobacteria with the Wood-Ljungdahl pathway discovered in a serpentinizing system.</title>
        <authorList>
            <person name="Merino N."/>
            <person name="Kawai M."/>
            <person name="Boyd E.S."/>
            <person name="Colman D.R."/>
            <person name="McGlynn S.E."/>
            <person name="Nealson K.H."/>
            <person name="Kurokawa K."/>
            <person name="Hongoh Y."/>
        </authorList>
    </citation>
    <scope>NUCLEOTIDE SEQUENCE [LARGE SCALE GENOMIC DNA]</scope>
    <source>
        <strain evidence="7 8">S44</strain>
    </source>
</reference>
<evidence type="ECO:0000313" key="7">
    <source>
        <dbReference type="EMBL" id="GFP38169.1"/>
    </source>
</evidence>
<dbReference type="PROSITE" id="PS00198">
    <property type="entry name" value="4FE4S_FER_1"/>
    <property type="match status" value="1"/>
</dbReference>
<dbReference type="InterPro" id="IPR017900">
    <property type="entry name" value="4Fe4S_Fe_S_CS"/>
</dbReference>
<dbReference type="EMBL" id="BLSC01000379">
    <property type="protein sequence ID" value="GFP38169.1"/>
    <property type="molecule type" value="Genomic_DNA"/>
</dbReference>
<keyword evidence="5" id="KW-0411">Iron-sulfur</keyword>
<dbReference type="Proteomes" id="UP000561271">
    <property type="component" value="Unassembled WGS sequence"/>
</dbReference>
<dbReference type="Gene3D" id="3.30.70.20">
    <property type="match status" value="1"/>
</dbReference>
<organism evidence="7 8">
    <name type="scientific">Candidatus Hakubella thermalkaliphila</name>
    <dbReference type="NCBI Taxonomy" id="2754717"/>
    <lineage>
        <taxon>Bacteria</taxon>
        <taxon>Bacillati</taxon>
        <taxon>Actinomycetota</taxon>
        <taxon>Actinomycetota incertae sedis</taxon>
        <taxon>Candidatus Hakubellales</taxon>
        <taxon>Candidatus Hakubellaceae</taxon>
        <taxon>Candidatus Hakubella</taxon>
    </lineage>
</organism>
<proteinExistence type="predicted"/>
<evidence type="ECO:0000256" key="5">
    <source>
        <dbReference type="ARBA" id="ARBA00023014"/>
    </source>
</evidence>
<keyword evidence="2" id="KW-0479">Metal-binding</keyword>
<dbReference type="RefSeq" id="WP_176232222.1">
    <property type="nucleotide sequence ID" value="NZ_BLSC01000379.1"/>
</dbReference>
<evidence type="ECO:0000259" key="6">
    <source>
        <dbReference type="PROSITE" id="PS51379"/>
    </source>
</evidence>
<feature type="non-terminal residue" evidence="7">
    <location>
        <position position="1"/>
    </location>
</feature>
<dbReference type="GO" id="GO:0051539">
    <property type="term" value="F:4 iron, 4 sulfur cluster binding"/>
    <property type="evidence" value="ECO:0007669"/>
    <property type="project" value="UniProtKB-KW"/>
</dbReference>
<feature type="domain" description="4Fe-4S ferredoxin-type" evidence="6">
    <location>
        <begin position="69"/>
        <end position="97"/>
    </location>
</feature>
<dbReference type="FunFam" id="3.30.70.20:FF:000035">
    <property type="entry name" value="Iron hydrogenase 1"/>
    <property type="match status" value="1"/>
</dbReference>
<dbReference type="PROSITE" id="PS51379">
    <property type="entry name" value="4FE4S_FER_2"/>
    <property type="match status" value="2"/>
</dbReference>
<dbReference type="AlphaFoldDB" id="A0A6V8Q083"/>
<dbReference type="Pfam" id="PF12838">
    <property type="entry name" value="Fer4_7"/>
    <property type="match status" value="1"/>
</dbReference>
<gene>
    <name evidence="7" type="ORF">HKBW3S44_01849</name>
</gene>
<evidence type="ECO:0000256" key="2">
    <source>
        <dbReference type="ARBA" id="ARBA00022723"/>
    </source>
</evidence>
<evidence type="ECO:0000256" key="1">
    <source>
        <dbReference type="ARBA" id="ARBA00022485"/>
    </source>
</evidence>
<dbReference type="InterPro" id="IPR017896">
    <property type="entry name" value="4Fe4S_Fe-S-bd"/>
</dbReference>
<name>A0A6V8Q083_9ACTN</name>
<dbReference type="GO" id="GO:0046872">
    <property type="term" value="F:metal ion binding"/>
    <property type="evidence" value="ECO:0007669"/>
    <property type="project" value="UniProtKB-KW"/>
</dbReference>
<evidence type="ECO:0000256" key="3">
    <source>
        <dbReference type="ARBA" id="ARBA00022737"/>
    </source>
</evidence>
<protein>
    <submittedName>
        <fullName evidence="7">NADH-quinone oxidoreductase subunit G</fullName>
    </submittedName>
</protein>
<keyword evidence="4" id="KW-0408">Iron</keyword>
<sequence length="134" mass="15149">VITKSDKVSQLESTSFELMLSDHEIDCHNYPVFKKCQLLKIAAYMKVKVKYPDRFKRVEKNLLVDLSHLRVGYNPNKCIKCGKCVFACRGLLSFVNYGLDTGISTFNHTPLSELGCDACLECSKVCPVGAFFER</sequence>
<comment type="caution">
    <text evidence="7">The sequence shown here is derived from an EMBL/GenBank/DDBJ whole genome shotgun (WGS) entry which is preliminary data.</text>
</comment>
<accession>A0A6V8Q083</accession>